<keyword evidence="1" id="KW-0560">Oxidoreductase</keyword>
<dbReference type="OrthoDB" id="9768793at2"/>
<dbReference type="CDD" id="cd19076">
    <property type="entry name" value="AKR_AKR13A_13D"/>
    <property type="match status" value="1"/>
</dbReference>
<dbReference type="PANTHER" id="PTHR43625:SF40">
    <property type="entry name" value="ALDO-KETO REDUCTASE YAKC [NADP(+)]"/>
    <property type="match status" value="1"/>
</dbReference>
<sequence length="324" mass="35037">MNKRTLGRDGLEVSALGLGCMGMSEFYGQGDENESIAVIHRALDLGMNFLDTADMYGKGANEELVGRAIKGRRDEVVLATKFGVKRDGDSRTIENSPEYIRAACDASLQRLGIDHIDLYYMHRRNPDVPVEESVGAMAELVEQGKVRHLGLSEVSADTLRKANAVHPIAALQSEYSLFTRGLEAEILPAARELGVGLVAYSPISRGLLSAALPRPEELPADDFRRHLPRTSGENAEHNRALAAEVKKIADAAGVTAAQLSLAWLLAQGEDVVPIPGTKRLKYLEENAAAADITLTPQQLDALAAAVPADAVRGTRYLSMNEVER</sequence>
<dbReference type="AlphaFoldDB" id="A0A1V0AGS5"/>
<evidence type="ECO:0000313" key="4">
    <source>
        <dbReference type="Proteomes" id="UP000190797"/>
    </source>
</evidence>
<dbReference type="Proteomes" id="UP000190797">
    <property type="component" value="Chromosome"/>
</dbReference>
<dbReference type="GO" id="GO:0005737">
    <property type="term" value="C:cytoplasm"/>
    <property type="evidence" value="ECO:0007669"/>
    <property type="project" value="TreeGrafter"/>
</dbReference>
<dbReference type="Gene3D" id="3.20.20.100">
    <property type="entry name" value="NADP-dependent oxidoreductase domain"/>
    <property type="match status" value="1"/>
</dbReference>
<proteinExistence type="predicted"/>
<name>A0A1V0AGS5_9ACTN</name>
<dbReference type="InterPro" id="IPR020471">
    <property type="entry name" value="AKR"/>
</dbReference>
<dbReference type="EMBL" id="CP017717">
    <property type="protein sequence ID" value="AQZ69396.1"/>
    <property type="molecule type" value="Genomic_DNA"/>
</dbReference>
<reference evidence="4" key="1">
    <citation type="journal article" date="2017" name="Med. Chem. Commun.">
        <title>Nonomuraea sp. ATCC 55076 harbours the largest actinomycete chromosome to date and the kistamicin biosynthetic gene cluster.</title>
        <authorList>
            <person name="Nazari B."/>
            <person name="Forneris C.C."/>
            <person name="Gibson M.I."/>
            <person name="Moon K."/>
            <person name="Schramma K.R."/>
            <person name="Seyedsayamdost M.R."/>
        </authorList>
    </citation>
    <scope>NUCLEOTIDE SEQUENCE [LARGE SCALE GENOMIC DNA]</scope>
    <source>
        <strain evidence="4">ATCC 55076</strain>
    </source>
</reference>
<evidence type="ECO:0000256" key="1">
    <source>
        <dbReference type="ARBA" id="ARBA00023002"/>
    </source>
</evidence>
<evidence type="ECO:0000259" key="2">
    <source>
        <dbReference type="Pfam" id="PF00248"/>
    </source>
</evidence>
<dbReference type="STRING" id="1909395.BKM31_55090"/>
<dbReference type="Pfam" id="PF00248">
    <property type="entry name" value="Aldo_ket_red"/>
    <property type="match status" value="1"/>
</dbReference>
<dbReference type="InterPro" id="IPR050791">
    <property type="entry name" value="Aldo-Keto_reductase"/>
</dbReference>
<feature type="domain" description="NADP-dependent oxidoreductase" evidence="2">
    <location>
        <begin position="16"/>
        <end position="305"/>
    </location>
</feature>
<keyword evidence="4" id="KW-1185">Reference proteome</keyword>
<organism evidence="3 4">
    <name type="scientific">[Actinomadura] parvosata subsp. kistnae</name>
    <dbReference type="NCBI Taxonomy" id="1909395"/>
    <lineage>
        <taxon>Bacteria</taxon>
        <taxon>Bacillati</taxon>
        <taxon>Actinomycetota</taxon>
        <taxon>Actinomycetes</taxon>
        <taxon>Streptosporangiales</taxon>
        <taxon>Streptosporangiaceae</taxon>
        <taxon>Nonomuraea</taxon>
    </lineage>
</organism>
<evidence type="ECO:0000313" key="3">
    <source>
        <dbReference type="EMBL" id="AQZ69396.1"/>
    </source>
</evidence>
<dbReference type="PANTHER" id="PTHR43625">
    <property type="entry name" value="AFLATOXIN B1 ALDEHYDE REDUCTASE"/>
    <property type="match status" value="1"/>
</dbReference>
<gene>
    <name evidence="3" type="ORF">BKM31_55090</name>
</gene>
<accession>A0A1V0AGS5</accession>
<dbReference type="InterPro" id="IPR023210">
    <property type="entry name" value="NADP_OxRdtase_dom"/>
</dbReference>
<dbReference type="RefSeq" id="WP_080045779.1">
    <property type="nucleotide sequence ID" value="NZ_CP017717.1"/>
</dbReference>
<protein>
    <submittedName>
        <fullName evidence="3">Aldo/keto reductase</fullName>
    </submittedName>
</protein>
<dbReference type="PRINTS" id="PR00069">
    <property type="entry name" value="ALDKETRDTASE"/>
</dbReference>
<dbReference type="InterPro" id="IPR036812">
    <property type="entry name" value="NAD(P)_OxRdtase_dom_sf"/>
</dbReference>
<dbReference type="SUPFAM" id="SSF51430">
    <property type="entry name" value="NAD(P)-linked oxidoreductase"/>
    <property type="match status" value="1"/>
</dbReference>
<dbReference type="KEGG" id="noa:BKM31_55090"/>
<dbReference type="GO" id="GO:0016491">
    <property type="term" value="F:oxidoreductase activity"/>
    <property type="evidence" value="ECO:0007669"/>
    <property type="project" value="UniProtKB-KW"/>
</dbReference>